<dbReference type="EMBL" id="MG272483">
    <property type="protein sequence ID" value="QBL07890.1"/>
    <property type="molecule type" value="Genomic_DNA"/>
</dbReference>
<evidence type="ECO:0000256" key="1">
    <source>
        <dbReference type="ARBA" id="ARBA00035295"/>
    </source>
</evidence>
<dbReference type="SUPFAM" id="SSF74731">
    <property type="entry name" value="Ribosomal protein L20"/>
    <property type="match status" value="1"/>
</dbReference>
<dbReference type="InterPro" id="IPR035566">
    <property type="entry name" value="Ribosomal_protein_bL20_C"/>
</dbReference>
<dbReference type="AlphaFoldDB" id="A0A482A2B7"/>
<keyword evidence="2" id="KW-0934">Plastid</keyword>
<sequence>MKLASGFRGAHLRLVRASKQQMVRAMASHRRDRDKCQRASADSPAGLSYAKSIRHLSTPTNQVLSDRQVPAADGWLYQISAAPNAILGISASDGGGGE</sequence>
<evidence type="ECO:0000313" key="2">
    <source>
        <dbReference type="EMBL" id="QBL07890.1"/>
    </source>
</evidence>
<dbReference type="GO" id="GO:0005840">
    <property type="term" value="C:ribosome"/>
    <property type="evidence" value="ECO:0007669"/>
    <property type="project" value="UniProtKB-KW"/>
</dbReference>
<accession>A0A482A2B7</accession>
<dbReference type="Gene3D" id="6.10.160.10">
    <property type="match status" value="1"/>
</dbReference>
<keyword evidence="2" id="KW-0689">Ribosomal protein</keyword>
<keyword evidence="2" id="KW-0687">Ribonucleoprotein</keyword>
<dbReference type="GeneID" id="39713336"/>
<name>A0A482A2B7_SELUN</name>
<keyword evidence="2" id="KW-0150">Chloroplast</keyword>
<reference evidence="2" key="1">
    <citation type="submission" date="2017-10" db="EMBL/GenBank/DDBJ databases">
        <authorList>
            <person name="Zhang H."/>
            <person name="Zhang X."/>
        </authorList>
    </citation>
    <scope>NUCLEOTIDE SEQUENCE</scope>
</reference>
<geneLocation type="chloroplast" evidence="2"/>
<protein>
    <recommendedName>
        <fullName evidence="1">Large ribosomal subunit protein bL20c</fullName>
    </recommendedName>
</protein>
<reference evidence="2" key="2">
    <citation type="journal article" date="2018" name="J. ISSAAS">
        <title>The Unique Evolutionary Trajectory 1 and Dynamic Conformations of DR and IR/DR-coexisting Plastomes of the Early Vascular Plant Selaginellaceae (Lycophyte).</title>
        <authorList>
            <person name="Zhang H.-R."/>
            <person name="Xiang Q.-P."/>
            <person name="Zhang X.-C."/>
        </authorList>
    </citation>
    <scope>NUCLEOTIDE SEQUENCE</scope>
</reference>
<dbReference type="RefSeq" id="YP_009584191.1">
    <property type="nucleotide sequence ID" value="NC_041575.1"/>
</dbReference>
<gene>
    <name evidence="2" type="primary">rpl20</name>
</gene>
<proteinExistence type="predicted"/>
<organism evidence="2">
    <name type="scientific">Selaginella uncinata</name>
    <name type="common">Blue spike-moss</name>
    <name type="synonym">Lycopodium uncinatum</name>
    <dbReference type="NCBI Taxonomy" id="307165"/>
    <lineage>
        <taxon>Eukaryota</taxon>
        <taxon>Viridiplantae</taxon>
        <taxon>Streptophyta</taxon>
        <taxon>Embryophyta</taxon>
        <taxon>Tracheophyta</taxon>
        <taxon>Lycopodiopsida</taxon>
        <taxon>Selaginellales</taxon>
        <taxon>Selaginellaceae</taxon>
        <taxon>Selaginella</taxon>
    </lineage>
</organism>